<proteinExistence type="inferred from homology"/>
<dbReference type="InterPro" id="IPR027470">
    <property type="entry name" value="Cation_efflux_CTD"/>
</dbReference>
<evidence type="ECO:0000256" key="5">
    <source>
        <dbReference type="ARBA" id="ARBA00022692"/>
    </source>
</evidence>
<dbReference type="InterPro" id="IPR002524">
    <property type="entry name" value="Cation_efflux"/>
</dbReference>
<organism evidence="11 12">
    <name type="scientific">Lichenicoccus roseus</name>
    <dbReference type="NCBI Taxonomy" id="2683649"/>
    <lineage>
        <taxon>Bacteria</taxon>
        <taxon>Pseudomonadati</taxon>
        <taxon>Pseudomonadota</taxon>
        <taxon>Alphaproteobacteria</taxon>
        <taxon>Acetobacterales</taxon>
        <taxon>Acetobacteraceae</taxon>
        <taxon>Lichenicoccus</taxon>
    </lineage>
</organism>
<evidence type="ECO:0000256" key="2">
    <source>
        <dbReference type="ARBA" id="ARBA00008114"/>
    </source>
</evidence>
<dbReference type="PANTHER" id="PTHR43840">
    <property type="entry name" value="MITOCHONDRIAL METAL TRANSPORTER 1-RELATED"/>
    <property type="match status" value="1"/>
</dbReference>
<dbReference type="GO" id="GO:0015341">
    <property type="term" value="F:zinc efflux antiporter activity"/>
    <property type="evidence" value="ECO:0007669"/>
    <property type="project" value="TreeGrafter"/>
</dbReference>
<comment type="subcellular location">
    <subcellularLocation>
        <location evidence="1">Membrane</location>
        <topology evidence="1">Multi-pass membrane protein</topology>
    </subcellularLocation>
</comment>
<reference evidence="11 12" key="1">
    <citation type="submission" date="2019-05" db="EMBL/GenBank/DDBJ databases">
        <authorList>
            <person name="Pankratov T."/>
            <person name="Grouzdev D."/>
        </authorList>
    </citation>
    <scope>NUCLEOTIDE SEQUENCE [LARGE SCALE GENOMIC DNA]</scope>
    <source>
        <strain evidence="11 12">KEBCLARHB70R</strain>
    </source>
</reference>
<dbReference type="InterPro" id="IPR058533">
    <property type="entry name" value="Cation_efflux_TM"/>
</dbReference>
<dbReference type="SUPFAM" id="SSF161111">
    <property type="entry name" value="Cation efflux protein transmembrane domain-like"/>
    <property type="match status" value="1"/>
</dbReference>
<evidence type="ECO:0000256" key="7">
    <source>
        <dbReference type="ARBA" id="ARBA00023136"/>
    </source>
</evidence>
<dbReference type="InterPro" id="IPR050291">
    <property type="entry name" value="CDF_Transporter"/>
</dbReference>
<evidence type="ECO:0000256" key="1">
    <source>
        <dbReference type="ARBA" id="ARBA00004141"/>
    </source>
</evidence>
<gene>
    <name evidence="11" type="ORF">FE263_06205</name>
</gene>
<comment type="similarity">
    <text evidence="2">Belongs to the cation diffusion facilitator (CDF) transporter (TC 2.A.4) family.</text>
</comment>
<dbReference type="Pfam" id="PF16916">
    <property type="entry name" value="ZT_dimer"/>
    <property type="match status" value="1"/>
</dbReference>
<dbReference type="OrthoDB" id="9806522at2"/>
<dbReference type="EMBL" id="VCDI01000002">
    <property type="protein sequence ID" value="TLU73580.1"/>
    <property type="molecule type" value="Genomic_DNA"/>
</dbReference>
<evidence type="ECO:0000256" key="8">
    <source>
        <dbReference type="SAM" id="Phobius"/>
    </source>
</evidence>
<evidence type="ECO:0000313" key="12">
    <source>
        <dbReference type="Proteomes" id="UP000305654"/>
    </source>
</evidence>
<evidence type="ECO:0000313" key="11">
    <source>
        <dbReference type="EMBL" id="TLU73580.1"/>
    </source>
</evidence>
<dbReference type="InterPro" id="IPR036837">
    <property type="entry name" value="Cation_efflux_CTD_sf"/>
</dbReference>
<dbReference type="Pfam" id="PF01545">
    <property type="entry name" value="Cation_efflux"/>
    <property type="match status" value="1"/>
</dbReference>
<feature type="transmembrane region" description="Helical" evidence="8">
    <location>
        <begin position="157"/>
        <end position="178"/>
    </location>
</feature>
<feature type="domain" description="Cation efflux protein cytoplasmic" evidence="10">
    <location>
        <begin position="214"/>
        <end position="291"/>
    </location>
</feature>
<dbReference type="PANTHER" id="PTHR43840:SF41">
    <property type="entry name" value="CATION-EFFLUX PUMP FIEF"/>
    <property type="match status" value="1"/>
</dbReference>
<evidence type="ECO:0000259" key="9">
    <source>
        <dbReference type="Pfam" id="PF01545"/>
    </source>
</evidence>
<dbReference type="AlphaFoldDB" id="A0A5R9J7I1"/>
<dbReference type="NCBIfam" id="TIGR01297">
    <property type="entry name" value="CDF"/>
    <property type="match status" value="1"/>
</dbReference>
<dbReference type="InterPro" id="IPR027469">
    <property type="entry name" value="Cation_efflux_TMD_sf"/>
</dbReference>
<keyword evidence="5 8" id="KW-0812">Transmembrane</keyword>
<feature type="transmembrane region" description="Helical" evidence="8">
    <location>
        <begin position="117"/>
        <end position="136"/>
    </location>
</feature>
<evidence type="ECO:0000256" key="6">
    <source>
        <dbReference type="ARBA" id="ARBA00022989"/>
    </source>
</evidence>
<protein>
    <submittedName>
        <fullName evidence="11">Cation diffusion facilitator family transporter</fullName>
    </submittedName>
</protein>
<name>A0A5R9J7I1_9PROT</name>
<comment type="caution">
    <text evidence="11">The sequence shown here is derived from an EMBL/GenBank/DDBJ whole genome shotgun (WGS) entry which is preliminary data.</text>
</comment>
<feature type="transmembrane region" description="Helical" evidence="8">
    <location>
        <begin position="84"/>
        <end position="105"/>
    </location>
</feature>
<feature type="domain" description="Cation efflux protein transmembrane" evidence="9">
    <location>
        <begin position="17"/>
        <end position="210"/>
    </location>
</feature>
<evidence type="ECO:0000256" key="4">
    <source>
        <dbReference type="ARBA" id="ARBA00022475"/>
    </source>
</evidence>
<dbReference type="GO" id="GO:0015093">
    <property type="term" value="F:ferrous iron transmembrane transporter activity"/>
    <property type="evidence" value="ECO:0007669"/>
    <property type="project" value="TreeGrafter"/>
</dbReference>
<feature type="transmembrane region" description="Helical" evidence="8">
    <location>
        <begin position="20"/>
        <end position="36"/>
    </location>
</feature>
<dbReference type="GO" id="GO:0006882">
    <property type="term" value="P:intracellular zinc ion homeostasis"/>
    <property type="evidence" value="ECO:0007669"/>
    <property type="project" value="TreeGrafter"/>
</dbReference>
<dbReference type="Gene3D" id="1.20.1510.10">
    <property type="entry name" value="Cation efflux protein transmembrane domain"/>
    <property type="match status" value="1"/>
</dbReference>
<accession>A0A5R9J7I1</accession>
<dbReference type="SUPFAM" id="SSF160240">
    <property type="entry name" value="Cation efflux protein cytoplasmic domain-like"/>
    <property type="match status" value="1"/>
</dbReference>
<dbReference type="GO" id="GO:0015086">
    <property type="term" value="F:cadmium ion transmembrane transporter activity"/>
    <property type="evidence" value="ECO:0007669"/>
    <property type="project" value="TreeGrafter"/>
</dbReference>
<keyword evidence="12" id="KW-1185">Reference proteome</keyword>
<keyword evidence="3" id="KW-0813">Transport</keyword>
<sequence>MSKQDHSGASLRRFASQASLAVAIVLVAIKLLAWLATGSVALLTSAVDALVDTSASLVTFFGVRYAERPPDRDHRFGHGKGEAVAGFTQATFLAGAALVLAIQSVQRLVFPERLHDLGIGLWVIAFSLAAATGLVAMQSWVIRRTGSTAIAADRAHYLTDVAVNAAVLLALVVTRLTGWTRVDPAFALVISGGMLWSARGIANEALLQLLDRELPGEERQRIRQAVLACKGARSIHDLRTRFAGDRTFVEYHLEVDGDLSVERGHEIGDITEAAVVAILAGTVEVTAHLEPLGIDDERLDTRVGRPASP</sequence>
<evidence type="ECO:0000259" key="10">
    <source>
        <dbReference type="Pfam" id="PF16916"/>
    </source>
</evidence>
<dbReference type="GO" id="GO:0005886">
    <property type="term" value="C:plasma membrane"/>
    <property type="evidence" value="ECO:0007669"/>
    <property type="project" value="TreeGrafter"/>
</dbReference>
<keyword evidence="4" id="KW-1003">Cell membrane</keyword>
<feature type="transmembrane region" description="Helical" evidence="8">
    <location>
        <begin position="42"/>
        <end position="63"/>
    </location>
</feature>
<evidence type="ECO:0000256" key="3">
    <source>
        <dbReference type="ARBA" id="ARBA00022448"/>
    </source>
</evidence>
<keyword evidence="6 8" id="KW-1133">Transmembrane helix</keyword>
<dbReference type="Gene3D" id="3.30.70.1350">
    <property type="entry name" value="Cation efflux protein, cytoplasmic domain"/>
    <property type="match status" value="1"/>
</dbReference>
<keyword evidence="7 8" id="KW-0472">Membrane</keyword>
<dbReference type="Proteomes" id="UP000305654">
    <property type="component" value="Unassembled WGS sequence"/>
</dbReference>